<reference evidence="1" key="2">
    <citation type="journal article" date="2022" name="Microbiol. Resour. Announc.">
        <title>Metagenome Sequencing to Explore Phylogenomics of Terrestrial Cyanobacteria.</title>
        <authorList>
            <person name="Ward R.D."/>
            <person name="Stajich J.E."/>
            <person name="Johansen J.R."/>
            <person name="Huntemann M."/>
            <person name="Clum A."/>
            <person name="Foster B."/>
            <person name="Foster B."/>
            <person name="Roux S."/>
            <person name="Palaniappan K."/>
            <person name="Varghese N."/>
            <person name="Mukherjee S."/>
            <person name="Reddy T.B.K."/>
            <person name="Daum C."/>
            <person name="Copeland A."/>
            <person name="Chen I.A."/>
            <person name="Ivanova N.N."/>
            <person name="Kyrpides N.C."/>
            <person name="Shapiro N."/>
            <person name="Eloe-Fadrosh E.A."/>
            <person name="Pietrasiak N."/>
        </authorList>
    </citation>
    <scope>NUCLEOTIDE SEQUENCE</scope>
    <source>
        <strain evidence="1">HA4357-MV3</strain>
    </source>
</reference>
<evidence type="ECO:0000313" key="2">
    <source>
        <dbReference type="Proteomes" id="UP000813215"/>
    </source>
</evidence>
<dbReference type="NCBIfam" id="NF038167">
    <property type="entry name" value="cyan_ocin_like"/>
    <property type="match status" value="1"/>
</dbReference>
<dbReference type="InterPro" id="IPR049891">
    <property type="entry name" value="CTB"/>
</dbReference>
<sequence length="102" mass="11480">MSTDRELIKSELFVDLSEQEQEIVTGGGSSSLFDFFVKRTNIVTFANYENNFSDGVHNITSKQQTGYSLSELTFGFSFGKSGRKYGLSGLEVLRRLILYLFA</sequence>
<proteinExistence type="predicted"/>
<evidence type="ECO:0000313" key="1">
    <source>
        <dbReference type="EMBL" id="MBW4431464.1"/>
    </source>
</evidence>
<gene>
    <name evidence="1" type="ORF">KME28_06960</name>
</gene>
<protein>
    <submittedName>
        <fullName evidence="1">CTB family bacteriocin</fullName>
    </submittedName>
</protein>
<comment type="caution">
    <text evidence="1">The sequence shown here is derived from an EMBL/GenBank/DDBJ whole genome shotgun (WGS) entry which is preliminary data.</text>
</comment>
<name>A0A9E3H5U6_9NOST</name>
<organism evidence="1 2">
    <name type="scientific">Pelatocladus maniniholoensis HA4357-MV3</name>
    <dbReference type="NCBI Taxonomy" id="1117104"/>
    <lineage>
        <taxon>Bacteria</taxon>
        <taxon>Bacillati</taxon>
        <taxon>Cyanobacteriota</taxon>
        <taxon>Cyanophyceae</taxon>
        <taxon>Nostocales</taxon>
        <taxon>Nostocaceae</taxon>
        <taxon>Pelatocladus</taxon>
    </lineage>
</organism>
<accession>A0A9E3H5U6</accession>
<dbReference type="Proteomes" id="UP000813215">
    <property type="component" value="Unassembled WGS sequence"/>
</dbReference>
<reference evidence="1" key="1">
    <citation type="submission" date="2021-05" db="EMBL/GenBank/DDBJ databases">
        <authorList>
            <person name="Pietrasiak N."/>
            <person name="Ward R."/>
            <person name="Stajich J.E."/>
            <person name="Kurbessoian T."/>
        </authorList>
    </citation>
    <scope>NUCLEOTIDE SEQUENCE</scope>
    <source>
        <strain evidence="1">HA4357-MV3</strain>
    </source>
</reference>
<dbReference type="AlphaFoldDB" id="A0A9E3H5U6"/>
<dbReference type="EMBL" id="JAHHHW010000070">
    <property type="protein sequence ID" value="MBW4431464.1"/>
    <property type="molecule type" value="Genomic_DNA"/>
</dbReference>